<dbReference type="GO" id="GO:0008270">
    <property type="term" value="F:zinc ion binding"/>
    <property type="evidence" value="ECO:0007669"/>
    <property type="project" value="UniProtKB-KW"/>
</dbReference>
<protein>
    <recommendedName>
        <fullName evidence="2">C2H2-type domain-containing protein</fullName>
    </recommendedName>
</protein>
<evidence type="ECO:0000313" key="3">
    <source>
        <dbReference type="EMBL" id="RIA97868.1"/>
    </source>
</evidence>
<organism evidence="3 4">
    <name type="scientific">Glomus cerebriforme</name>
    <dbReference type="NCBI Taxonomy" id="658196"/>
    <lineage>
        <taxon>Eukaryota</taxon>
        <taxon>Fungi</taxon>
        <taxon>Fungi incertae sedis</taxon>
        <taxon>Mucoromycota</taxon>
        <taxon>Glomeromycotina</taxon>
        <taxon>Glomeromycetes</taxon>
        <taxon>Glomerales</taxon>
        <taxon>Glomeraceae</taxon>
        <taxon>Glomus</taxon>
    </lineage>
</organism>
<dbReference type="InterPro" id="IPR012296">
    <property type="entry name" value="Nuclease_put_TT1808"/>
</dbReference>
<dbReference type="InterPro" id="IPR013087">
    <property type="entry name" value="Znf_C2H2_type"/>
</dbReference>
<dbReference type="EMBL" id="QKYT01000024">
    <property type="protein sequence ID" value="RIA97868.1"/>
    <property type="molecule type" value="Genomic_DNA"/>
</dbReference>
<dbReference type="AlphaFoldDB" id="A0A397TIR3"/>
<evidence type="ECO:0000259" key="2">
    <source>
        <dbReference type="PROSITE" id="PS50157"/>
    </source>
</evidence>
<reference evidence="3 4" key="1">
    <citation type="submission" date="2018-06" db="EMBL/GenBank/DDBJ databases">
        <title>Comparative genomics reveals the genomic features of Rhizophagus irregularis, R. cerebriforme, R. diaphanum and Gigaspora rosea, and their symbiotic lifestyle signature.</title>
        <authorList>
            <person name="Morin E."/>
            <person name="San Clemente H."/>
            <person name="Chen E.C.H."/>
            <person name="De La Providencia I."/>
            <person name="Hainaut M."/>
            <person name="Kuo A."/>
            <person name="Kohler A."/>
            <person name="Murat C."/>
            <person name="Tang N."/>
            <person name="Roy S."/>
            <person name="Loubradou J."/>
            <person name="Henrissat B."/>
            <person name="Grigoriev I.V."/>
            <person name="Corradi N."/>
            <person name="Roux C."/>
            <person name="Martin F.M."/>
        </authorList>
    </citation>
    <scope>NUCLEOTIDE SEQUENCE [LARGE SCALE GENOMIC DNA]</scope>
    <source>
        <strain evidence="3 4">DAOM 227022</strain>
    </source>
</reference>
<keyword evidence="1" id="KW-0863">Zinc-finger</keyword>
<feature type="domain" description="C2H2-type" evidence="2">
    <location>
        <begin position="241"/>
        <end position="264"/>
    </location>
</feature>
<dbReference type="Gene3D" id="3.90.1570.10">
    <property type="entry name" value="tt1808, chain A"/>
    <property type="match status" value="1"/>
</dbReference>
<gene>
    <name evidence="3" type="ORF">C1645_751396</name>
</gene>
<proteinExistence type="predicted"/>
<dbReference type="InterPro" id="IPR011335">
    <property type="entry name" value="Restrct_endonuc-II-like"/>
</dbReference>
<dbReference type="STRING" id="658196.A0A397TIR3"/>
<keyword evidence="1" id="KW-0862">Zinc</keyword>
<name>A0A397TIR3_9GLOM</name>
<dbReference type="CDD" id="cd06260">
    <property type="entry name" value="DUF820-like"/>
    <property type="match status" value="1"/>
</dbReference>
<dbReference type="OrthoDB" id="88517at2759"/>
<dbReference type="PROSITE" id="PS00028">
    <property type="entry name" value="ZINC_FINGER_C2H2_1"/>
    <property type="match status" value="1"/>
</dbReference>
<keyword evidence="4" id="KW-1185">Reference proteome</keyword>
<dbReference type="Proteomes" id="UP000265703">
    <property type="component" value="Unassembled WGS sequence"/>
</dbReference>
<dbReference type="GO" id="GO:0006302">
    <property type="term" value="P:double-strand break repair"/>
    <property type="evidence" value="ECO:0007669"/>
    <property type="project" value="UniProtKB-ARBA"/>
</dbReference>
<evidence type="ECO:0000313" key="4">
    <source>
        <dbReference type="Proteomes" id="UP000265703"/>
    </source>
</evidence>
<evidence type="ECO:0000256" key="1">
    <source>
        <dbReference type="PROSITE-ProRule" id="PRU00042"/>
    </source>
</evidence>
<accession>A0A397TIR3</accession>
<dbReference type="PROSITE" id="PS50157">
    <property type="entry name" value="ZINC_FINGER_C2H2_2"/>
    <property type="match status" value="1"/>
</dbReference>
<sequence length="264" mass="30337">MAETPKVYNQEINLDNLDLERSYTLEEFEYINSRLKNYTLEINGHPVNLFELDKNGKLVLMPQTPCCREQVVAEIAAQLRNWNVQTQQGGGVTTSQGGFNFVIDYQSVIRAPDVAFIPQNMVLQLTDEQAWTFQGAPFTPIFLVEVADIGEDTDNSKFKEADKRFKEELIIQSTVVQLGWLIDPQHKRIYIYRRDRKCSNPRWGDISGENGLPGFMLDMSLIDRIIDPPPPALASQEARQINCPDCNNTFNSKHEFIKHYEKIH</sequence>
<dbReference type="InterPro" id="IPR008538">
    <property type="entry name" value="Uma2"/>
</dbReference>
<dbReference type="SUPFAM" id="SSF52980">
    <property type="entry name" value="Restriction endonuclease-like"/>
    <property type="match status" value="1"/>
</dbReference>
<dbReference type="Pfam" id="PF05685">
    <property type="entry name" value="Uma2"/>
    <property type="match status" value="1"/>
</dbReference>
<keyword evidence="1" id="KW-0479">Metal-binding</keyword>
<comment type="caution">
    <text evidence="3">The sequence shown here is derived from an EMBL/GenBank/DDBJ whole genome shotgun (WGS) entry which is preliminary data.</text>
</comment>